<evidence type="ECO:0000313" key="1">
    <source>
        <dbReference type="EMBL" id="QRC96618.1"/>
    </source>
</evidence>
<reference evidence="2" key="1">
    <citation type="journal article" date="2021" name="BMC Genomics">
        <title>Chromosome-level genome assembly and manually-curated proteome of model necrotroph Parastagonospora nodorum Sn15 reveals a genome-wide trove of candidate effector homologs, and redundancy of virulence-related functions within an accessory chromosome.</title>
        <authorList>
            <person name="Bertazzoni S."/>
            <person name="Jones D.A.B."/>
            <person name="Phan H.T."/>
            <person name="Tan K.-C."/>
            <person name="Hane J.K."/>
        </authorList>
    </citation>
    <scope>NUCLEOTIDE SEQUENCE [LARGE SCALE GENOMIC DNA]</scope>
    <source>
        <strain evidence="2">SN15 / ATCC MYA-4574 / FGSC 10173)</strain>
    </source>
</reference>
<sequence>MTGGSLLHSCPYYTFGCKTISHQHSYSGSLSGVVQSLFLESSVILYRKQHREEIFGASCKIFTLQQRGEQIVPTNRSVAANLTNTVPITSRLHNVGTD</sequence>
<dbReference type="AlphaFoldDB" id="A0A7U2F2W0"/>
<evidence type="ECO:0000313" key="2">
    <source>
        <dbReference type="Proteomes" id="UP000663193"/>
    </source>
</evidence>
<keyword evidence="2" id="KW-1185">Reference proteome</keyword>
<proteinExistence type="predicted"/>
<protein>
    <submittedName>
        <fullName evidence="1">Uncharacterized protein</fullName>
    </submittedName>
</protein>
<dbReference type="VEuPathDB" id="FungiDB:JI435_409320"/>
<gene>
    <name evidence="1" type="ORF">JI435_409320</name>
</gene>
<organism evidence="1 2">
    <name type="scientific">Phaeosphaeria nodorum (strain SN15 / ATCC MYA-4574 / FGSC 10173)</name>
    <name type="common">Glume blotch fungus</name>
    <name type="synonym">Parastagonospora nodorum</name>
    <dbReference type="NCBI Taxonomy" id="321614"/>
    <lineage>
        <taxon>Eukaryota</taxon>
        <taxon>Fungi</taxon>
        <taxon>Dikarya</taxon>
        <taxon>Ascomycota</taxon>
        <taxon>Pezizomycotina</taxon>
        <taxon>Dothideomycetes</taxon>
        <taxon>Pleosporomycetidae</taxon>
        <taxon>Pleosporales</taxon>
        <taxon>Pleosporineae</taxon>
        <taxon>Phaeosphaeriaceae</taxon>
        <taxon>Parastagonospora</taxon>
    </lineage>
</organism>
<dbReference type="EMBL" id="CP069028">
    <property type="protein sequence ID" value="QRC96618.1"/>
    <property type="molecule type" value="Genomic_DNA"/>
</dbReference>
<dbReference type="Proteomes" id="UP000663193">
    <property type="component" value="Chromosome 6"/>
</dbReference>
<accession>A0A7U2F2W0</accession>
<name>A0A7U2F2W0_PHANO</name>